<protein>
    <submittedName>
        <fullName evidence="2">Uncharacterized protein</fullName>
    </submittedName>
</protein>
<reference evidence="2 3" key="1">
    <citation type="submission" date="2020-04" db="EMBL/GenBank/DDBJ databases">
        <authorList>
            <person name="De Canck E."/>
        </authorList>
    </citation>
    <scope>NUCLEOTIDE SEQUENCE [LARGE SCALE GENOMIC DNA]</scope>
    <source>
        <strain evidence="2 3">LMG 9964</strain>
    </source>
</reference>
<dbReference type="RefSeq" id="WP_015002816.1">
    <property type="nucleotide sequence ID" value="NZ_CADILN010000002.1"/>
</dbReference>
<sequence>MYDMRLDPKGNLLPGKSWDDPPGPPPAETELMLSMLDMPVTIDRCFVEICGDMPAAAVLTELSTIESETGCRDQWLTVMPGELERRLALSERQQRAARRVLRVKGLIGHRRRGPGPADEYRLLWPAIMALLRQKAAERTAHIAWPPRRPEGAQP</sequence>
<gene>
    <name evidence="2" type="ORF">LMG9964_02194</name>
</gene>
<evidence type="ECO:0000313" key="3">
    <source>
        <dbReference type="Proteomes" id="UP000494102"/>
    </source>
</evidence>
<proteinExistence type="predicted"/>
<evidence type="ECO:0000313" key="2">
    <source>
        <dbReference type="EMBL" id="CAB4048553.1"/>
    </source>
</evidence>
<accession>A0A6J5K2B3</accession>
<organism evidence="2 3">
    <name type="scientific">Paraburkholderia phenoliruptrix</name>
    <dbReference type="NCBI Taxonomy" id="252970"/>
    <lineage>
        <taxon>Bacteria</taxon>
        <taxon>Pseudomonadati</taxon>
        <taxon>Pseudomonadota</taxon>
        <taxon>Betaproteobacteria</taxon>
        <taxon>Burkholderiales</taxon>
        <taxon>Burkholderiaceae</taxon>
        <taxon>Paraburkholderia</taxon>
    </lineage>
</organism>
<dbReference type="EMBL" id="CADILN010000002">
    <property type="protein sequence ID" value="CAB4048553.1"/>
    <property type="molecule type" value="Genomic_DNA"/>
</dbReference>
<feature type="region of interest" description="Disordered" evidence="1">
    <location>
        <begin position="1"/>
        <end position="25"/>
    </location>
</feature>
<name>A0A6J5K2B3_9BURK</name>
<dbReference type="Proteomes" id="UP000494102">
    <property type="component" value="Unassembled WGS sequence"/>
</dbReference>
<dbReference type="AlphaFoldDB" id="A0A6J5K2B3"/>
<dbReference type="GeneID" id="27797199"/>
<evidence type="ECO:0000256" key="1">
    <source>
        <dbReference type="SAM" id="MobiDB-lite"/>
    </source>
</evidence>